<name>A0ACB8B883_9AGAM</name>
<dbReference type="EMBL" id="MU266527">
    <property type="protein sequence ID" value="KAH7921423.1"/>
    <property type="molecule type" value="Genomic_DNA"/>
</dbReference>
<proteinExistence type="predicted"/>
<evidence type="ECO:0000313" key="1">
    <source>
        <dbReference type="EMBL" id="KAH7921423.1"/>
    </source>
</evidence>
<sequence>MSTRNSTRISVTFPPVLPSNNEPRSTLHSMREMPPRTPAPRYRHAAPSGPWPWMDFGSDFGLVHASPPQGITDKSWKGYPQNLFPNWTHDQVKRSKMLSSASNSGESTIHMIDVTEDPSFGDHDAIPVSPENTEQFWELVQETRPHGIRVRALFVDNMSLPVLKMLGTKFNIEPFFFSSSVNWIPSRYQEELRPGIGDHITITLPFIRTMINPTTAPTTPTSEIFQDAFPKAPFTPKVAPPFMDDQQVIDTQASLSLRSTGNILLLDLLAVHMVRTAESSTIISYHPGSTWRRTSAKRLHSLVQRAGQSVYWSKIFDKSDDPTFLLLAILWYALYAWDEAFEVLYTHINWLESRVISTNDIHLTRELHILQAHLLHYTSLLQDFHKSVTFVLLTPNPAMDSPTYDTQKREDSKELMKKECDNLLSEIDRLEGRRAMQSSRLKNVMELAFATVNIEDSKHMRKLTEAAVRDSAAMKQVCISYLTMIFLPASFTAAVFGMNVKEINQGSLETLSHYAETTIALTFVTAWLVVAFQSKSPMHDVEDGDFWTQRLWWPVFYTRRKIRNHWQKGRGEEKESP</sequence>
<organism evidence="1 2">
    <name type="scientific">Leucogyrophana mollusca</name>
    <dbReference type="NCBI Taxonomy" id="85980"/>
    <lineage>
        <taxon>Eukaryota</taxon>
        <taxon>Fungi</taxon>
        <taxon>Dikarya</taxon>
        <taxon>Basidiomycota</taxon>
        <taxon>Agaricomycotina</taxon>
        <taxon>Agaricomycetes</taxon>
        <taxon>Agaricomycetidae</taxon>
        <taxon>Boletales</taxon>
        <taxon>Boletales incertae sedis</taxon>
        <taxon>Leucogyrophana</taxon>
    </lineage>
</organism>
<gene>
    <name evidence="1" type="ORF">BV22DRAFT_1019395</name>
</gene>
<accession>A0ACB8B883</accession>
<dbReference type="Proteomes" id="UP000790709">
    <property type="component" value="Unassembled WGS sequence"/>
</dbReference>
<protein>
    <submittedName>
        <fullName evidence="1">Uncharacterized protein</fullName>
    </submittedName>
</protein>
<evidence type="ECO:0000313" key="2">
    <source>
        <dbReference type="Proteomes" id="UP000790709"/>
    </source>
</evidence>
<comment type="caution">
    <text evidence="1">The sequence shown here is derived from an EMBL/GenBank/DDBJ whole genome shotgun (WGS) entry which is preliminary data.</text>
</comment>
<keyword evidence="2" id="KW-1185">Reference proteome</keyword>
<reference evidence="1" key="1">
    <citation type="journal article" date="2021" name="New Phytol.">
        <title>Evolutionary innovations through gain and loss of genes in the ectomycorrhizal Boletales.</title>
        <authorList>
            <person name="Wu G."/>
            <person name="Miyauchi S."/>
            <person name="Morin E."/>
            <person name="Kuo A."/>
            <person name="Drula E."/>
            <person name="Varga T."/>
            <person name="Kohler A."/>
            <person name="Feng B."/>
            <person name="Cao Y."/>
            <person name="Lipzen A."/>
            <person name="Daum C."/>
            <person name="Hundley H."/>
            <person name="Pangilinan J."/>
            <person name="Johnson J."/>
            <person name="Barry K."/>
            <person name="LaButti K."/>
            <person name="Ng V."/>
            <person name="Ahrendt S."/>
            <person name="Min B."/>
            <person name="Choi I.G."/>
            <person name="Park H."/>
            <person name="Plett J.M."/>
            <person name="Magnuson J."/>
            <person name="Spatafora J.W."/>
            <person name="Nagy L.G."/>
            <person name="Henrissat B."/>
            <person name="Grigoriev I.V."/>
            <person name="Yang Z.L."/>
            <person name="Xu J."/>
            <person name="Martin F.M."/>
        </authorList>
    </citation>
    <scope>NUCLEOTIDE SEQUENCE</scope>
    <source>
        <strain evidence="1">KUC20120723A-06</strain>
    </source>
</reference>